<protein>
    <submittedName>
        <fullName evidence="2">Uncharacterized protein</fullName>
    </submittedName>
</protein>
<keyword evidence="1" id="KW-0732">Signal</keyword>
<dbReference type="Proteomes" id="UP000626109">
    <property type="component" value="Unassembled WGS sequence"/>
</dbReference>
<accession>A0A813KJN9</accession>
<evidence type="ECO:0000313" key="2">
    <source>
        <dbReference type="EMBL" id="CAE8705625.1"/>
    </source>
</evidence>
<dbReference type="AlphaFoldDB" id="A0A813KJN9"/>
<reference evidence="2" key="1">
    <citation type="submission" date="2021-02" db="EMBL/GenBank/DDBJ databases">
        <authorList>
            <person name="Dougan E. K."/>
            <person name="Rhodes N."/>
            <person name="Thang M."/>
            <person name="Chan C."/>
        </authorList>
    </citation>
    <scope>NUCLEOTIDE SEQUENCE</scope>
</reference>
<name>A0A813KJN9_POLGL</name>
<proteinExistence type="predicted"/>
<evidence type="ECO:0000313" key="3">
    <source>
        <dbReference type="Proteomes" id="UP000626109"/>
    </source>
</evidence>
<comment type="caution">
    <text evidence="2">The sequence shown here is derived from an EMBL/GenBank/DDBJ whole genome shotgun (WGS) entry which is preliminary data.</text>
</comment>
<feature type="signal peptide" evidence="1">
    <location>
        <begin position="1"/>
        <end position="26"/>
    </location>
</feature>
<organism evidence="2 3">
    <name type="scientific">Polarella glacialis</name>
    <name type="common">Dinoflagellate</name>
    <dbReference type="NCBI Taxonomy" id="89957"/>
    <lineage>
        <taxon>Eukaryota</taxon>
        <taxon>Sar</taxon>
        <taxon>Alveolata</taxon>
        <taxon>Dinophyceae</taxon>
        <taxon>Suessiales</taxon>
        <taxon>Suessiaceae</taxon>
        <taxon>Polarella</taxon>
    </lineage>
</organism>
<sequence>MPAAPGSCRGWLRQQVLVSTAAGASALSLWSPESSWADAACPPLPSVDNTQAGEMLRCIHEQQNEWSAQSYIVRQYYVELQRVQEAVLRRSGMQYDSAVEDGVREVIQALDAVDRALCVLRFSRCIELRGSGQLQFAFKQKCDLMESLPALNSLACADFFDDQNAVLRSLRSLHEQLPALAPSRRSPEILDVLLQQPPGVAWNLGARVGESWCSWGEGNDDVAACLISDGWAGVLVEGDLTEASRLREDVRDRPDVVTLSQYISPGTAGRMLDDAMWNNLALRGRDVDLLKIDIDNGDCDVLAAILDTGRRPKFIRAEFWTAAPPPLAYRQRFADLSHDTTNERYGSVYSWSGRGCSLQELANILHAEYGFFGQTCQDADFIRYDVAAQLDLKLFSATEFEERWYVTYPGIVCLLQDHVFDALTIDTRVLLDRTVPSDEKERLFRMHLETAHPDDPSFVWNLTTHVAR</sequence>
<dbReference type="EMBL" id="CAJNNW010031019">
    <property type="protein sequence ID" value="CAE8705625.1"/>
    <property type="molecule type" value="Genomic_DNA"/>
</dbReference>
<gene>
    <name evidence="2" type="ORF">PGLA2088_LOCUS33794</name>
</gene>
<evidence type="ECO:0000256" key="1">
    <source>
        <dbReference type="SAM" id="SignalP"/>
    </source>
</evidence>
<feature type="chain" id="PRO_5032915381" evidence="1">
    <location>
        <begin position="27"/>
        <end position="468"/>
    </location>
</feature>